<name>G2G8S5_9ACTN</name>
<keyword evidence="3" id="KW-1185">Reference proteome</keyword>
<accession>G2G8S5</accession>
<dbReference type="RefSeq" id="WP_007493670.1">
    <property type="nucleotide sequence ID" value="NZ_AGBF01000019.1"/>
</dbReference>
<feature type="region of interest" description="Disordered" evidence="1">
    <location>
        <begin position="255"/>
        <end position="280"/>
    </location>
</feature>
<evidence type="ECO:0000313" key="3">
    <source>
        <dbReference type="Proteomes" id="UP000004217"/>
    </source>
</evidence>
<evidence type="ECO:0000256" key="1">
    <source>
        <dbReference type="SAM" id="MobiDB-lite"/>
    </source>
</evidence>
<dbReference type="AlphaFoldDB" id="G2G8S5"/>
<protein>
    <submittedName>
        <fullName evidence="2">Uncharacterized protein</fullName>
    </submittedName>
</protein>
<comment type="caution">
    <text evidence="2">The sequence shown here is derived from an EMBL/GenBank/DDBJ whole genome shotgun (WGS) entry which is preliminary data.</text>
</comment>
<sequence>MTDTTTGTALPGPTPQEIEAAARILMRAWAPGHLLPGDHPKDIAAGSPDDYDDQDPDEYCGCAGTDDDGESLGCNCGGGCVCDECSYQAHAQYKRCWVKGCGKAPAFRVTRFSLVDQYVQEPTRRGAVCPHPQGTTHWCTPSTVYVEAGPSVQEFAHQPACSIAHAVQLRDACRQSGRDGRDLYRIETWTYAPHDRELPAPLPALRERTSSAREATASAIRQHAAGRRDEYWLPSARRHLAVAVWSARLDLARPGEDHDVWDDQPSTPVQEEPSEPDPTG</sequence>
<dbReference type="Proteomes" id="UP000004217">
    <property type="component" value="Unassembled WGS sequence"/>
</dbReference>
<reference evidence="2 3" key="1">
    <citation type="submission" date="2011-08" db="EMBL/GenBank/DDBJ databases">
        <authorList>
            <person name="Lin Y."/>
            <person name="Hao X."/>
            <person name="Johnstone L."/>
            <person name="Miller S.J."/>
            <person name="Wei G."/>
            <person name="Rensing C."/>
        </authorList>
    </citation>
    <scope>NUCLEOTIDE SEQUENCE [LARGE SCALE GENOMIC DNA]</scope>
    <source>
        <strain evidence="2 3">K42</strain>
    </source>
</reference>
<dbReference type="EMBL" id="AGBF01000019">
    <property type="protein sequence ID" value="EGX60140.1"/>
    <property type="molecule type" value="Genomic_DNA"/>
</dbReference>
<dbReference type="OrthoDB" id="9846380at2"/>
<dbReference type="PATRIC" id="fig|700597.3.peg.1845"/>
<evidence type="ECO:0000313" key="2">
    <source>
        <dbReference type="EMBL" id="EGX60140.1"/>
    </source>
</evidence>
<organism evidence="2 3">
    <name type="scientific">Streptomyces zinciresistens K42</name>
    <dbReference type="NCBI Taxonomy" id="700597"/>
    <lineage>
        <taxon>Bacteria</taxon>
        <taxon>Bacillati</taxon>
        <taxon>Actinomycetota</taxon>
        <taxon>Actinomycetes</taxon>
        <taxon>Kitasatosporales</taxon>
        <taxon>Streptomycetaceae</taxon>
        <taxon>Streptomyces</taxon>
    </lineage>
</organism>
<proteinExistence type="predicted"/>
<gene>
    <name evidence="2" type="ORF">SZN_09466</name>
</gene>